<dbReference type="OrthoDB" id="6329730at2759"/>
<evidence type="ECO:0000256" key="1">
    <source>
        <dbReference type="SAM" id="SignalP"/>
    </source>
</evidence>
<accession>A0A8B7NT49</accession>
<feature type="domain" description="Chitin-binding type-2" evidence="2">
    <location>
        <begin position="23"/>
        <end position="87"/>
    </location>
</feature>
<dbReference type="Gene3D" id="2.170.140.10">
    <property type="entry name" value="Chitin binding domain"/>
    <property type="match status" value="1"/>
</dbReference>
<organism evidence="3 4">
    <name type="scientific">Hyalella azteca</name>
    <name type="common">Amphipod</name>
    <dbReference type="NCBI Taxonomy" id="294128"/>
    <lineage>
        <taxon>Eukaryota</taxon>
        <taxon>Metazoa</taxon>
        <taxon>Ecdysozoa</taxon>
        <taxon>Arthropoda</taxon>
        <taxon>Crustacea</taxon>
        <taxon>Multicrustacea</taxon>
        <taxon>Malacostraca</taxon>
        <taxon>Eumalacostraca</taxon>
        <taxon>Peracarida</taxon>
        <taxon>Amphipoda</taxon>
        <taxon>Senticaudata</taxon>
        <taxon>Talitrida</taxon>
        <taxon>Talitroidea</taxon>
        <taxon>Hyalellidae</taxon>
        <taxon>Hyalella</taxon>
    </lineage>
</organism>
<dbReference type="GO" id="GO:0005576">
    <property type="term" value="C:extracellular region"/>
    <property type="evidence" value="ECO:0007669"/>
    <property type="project" value="InterPro"/>
</dbReference>
<dbReference type="PROSITE" id="PS51257">
    <property type="entry name" value="PROKAR_LIPOPROTEIN"/>
    <property type="match status" value="1"/>
</dbReference>
<dbReference type="SUPFAM" id="SSF57625">
    <property type="entry name" value="Invertebrate chitin-binding proteins"/>
    <property type="match status" value="3"/>
</dbReference>
<reference evidence="4" key="1">
    <citation type="submission" date="2025-08" db="UniProtKB">
        <authorList>
            <consortium name="RefSeq"/>
        </authorList>
    </citation>
    <scope>IDENTIFICATION</scope>
    <source>
        <tissue evidence="4">Whole organism</tissue>
    </source>
</reference>
<dbReference type="SMART" id="SM00494">
    <property type="entry name" value="ChtBD2"/>
    <property type="match status" value="3"/>
</dbReference>
<dbReference type="KEGG" id="hazt:108673551"/>
<keyword evidence="3" id="KW-1185">Reference proteome</keyword>
<dbReference type="RefSeq" id="XP_018016887.1">
    <property type="nucleotide sequence ID" value="XM_018161398.2"/>
</dbReference>
<dbReference type="GO" id="GO:0008061">
    <property type="term" value="F:chitin binding"/>
    <property type="evidence" value="ECO:0007669"/>
    <property type="project" value="InterPro"/>
</dbReference>
<protein>
    <submittedName>
        <fullName evidence="4">Peritrophin-48-like</fullName>
    </submittedName>
</protein>
<feature type="signal peptide" evidence="1">
    <location>
        <begin position="1"/>
        <end position="18"/>
    </location>
</feature>
<evidence type="ECO:0000313" key="4">
    <source>
        <dbReference type="RefSeq" id="XP_018016887.1"/>
    </source>
</evidence>
<keyword evidence="1" id="KW-0732">Signal</keyword>
<dbReference type="Pfam" id="PF01607">
    <property type="entry name" value="CBM_14"/>
    <property type="match status" value="2"/>
</dbReference>
<evidence type="ECO:0000313" key="3">
    <source>
        <dbReference type="Proteomes" id="UP000694843"/>
    </source>
</evidence>
<dbReference type="Proteomes" id="UP000694843">
    <property type="component" value="Unplaced"/>
</dbReference>
<feature type="domain" description="Chitin-binding type-2" evidence="2">
    <location>
        <begin position="93"/>
        <end position="148"/>
    </location>
</feature>
<gene>
    <name evidence="4" type="primary">LOC108673551</name>
</gene>
<dbReference type="AlphaFoldDB" id="A0A8B7NT49"/>
<dbReference type="GeneID" id="108673551"/>
<feature type="domain" description="Chitin-binding type-2" evidence="2">
    <location>
        <begin position="154"/>
        <end position="207"/>
    </location>
</feature>
<evidence type="ECO:0000259" key="2">
    <source>
        <dbReference type="PROSITE" id="PS50940"/>
    </source>
</evidence>
<dbReference type="InterPro" id="IPR002557">
    <property type="entry name" value="Chitin-bd_dom"/>
</dbReference>
<dbReference type="InterPro" id="IPR036508">
    <property type="entry name" value="Chitin-bd_dom_sf"/>
</dbReference>
<feature type="chain" id="PRO_5034496495" evidence="1">
    <location>
        <begin position="19"/>
        <end position="225"/>
    </location>
</feature>
<sequence length="225" mass="24810">MKIVYVMWTLAMMPAVWGWSACVPLCEGRVGAAVPDPSNCTQFYTCVDGVTPQGPHACNVLEYFNPNAPAGGACEPLSEAPVGYCTSPCSPCDFPCDIPGQILPDPFNCTRFSICLQTGELISQSCEADMYYDYINHECTTDVTMCYTSCTECTSYCTHPGQLIPDNADCTAFYYCEPPYKLHKTCPDGQNFDADTGVCSPDVECQQCLFNVTYDEDDLEDYSLW</sequence>
<name>A0A8B7NT49_HYAAZ</name>
<proteinExistence type="predicted"/>
<dbReference type="PROSITE" id="PS50940">
    <property type="entry name" value="CHIT_BIND_II"/>
    <property type="match status" value="3"/>
</dbReference>